<dbReference type="Pfam" id="PF16533">
    <property type="entry name" value="SOAR"/>
    <property type="match status" value="1"/>
</dbReference>
<feature type="compositionally biased region" description="Low complexity" evidence="2">
    <location>
        <begin position="447"/>
        <end position="463"/>
    </location>
</feature>
<feature type="compositionally biased region" description="Low complexity" evidence="2">
    <location>
        <begin position="583"/>
        <end position="594"/>
    </location>
</feature>
<accession>A0A1I8HIR8</accession>
<sequence length="594" mass="64125">STWTPEEVHRWAEPHLLAPSTVRHRQLPIGRVVAGPQLPLLTEPDGPAAAPLLTGLEAEERRRLAARATELVLLGPNRSFLGLGGVWLVGLQKKFFEHNRRLFAGRSSQLVHAEKSLANLQEKLASAEQQSAKAAEEKQRLEEAYKREISRLKDRAWRLSHERRRSNGEADAAAQLALAEQEVAHLRALLEQSATSSAIDAGGLAGARTGGLSASAELLHLLRLCYETELRYCSGNRLKAEEQLARASESLQKLLRKQYTVMGVFRSALNLSDMVSHVEKEIVTAKDFSDKVKLDIQERIQRWSRVEELMGIEIIPKQEPPPVSLRTYDNIRSYAVRWKLKTATETSMRRMAMENAAASLVRTPGSAASLSTTSGTSATASAIPEAVAAPAAAVTTTSSAPSPSLDEKAMEDLVNQLKVVPAKPDSKQALQEAENTELRRLSQPTFQSSEQEANEQPQQQQQSPLTASADVVFNVPTEGGSDENLPMAHTAEAVADEEATSVSIEQQTVGPAEQQLTELPSSSASMATASVETASASTPSTVTSTTPTASIATSSPPPASLTTGRKRRSIKLLKYFGSGGSGKSKSGRSGKLLL</sequence>
<dbReference type="AlphaFoldDB" id="A0A1I8HIR8"/>
<name>A0A1I8HIR8_9PLAT</name>
<reference evidence="5" key="1">
    <citation type="submission" date="2016-11" db="UniProtKB">
        <authorList>
            <consortium name="WormBaseParasite"/>
        </authorList>
    </citation>
    <scope>IDENTIFICATION</scope>
</reference>
<dbReference type="GO" id="GO:0005509">
    <property type="term" value="F:calcium ion binding"/>
    <property type="evidence" value="ECO:0007669"/>
    <property type="project" value="TreeGrafter"/>
</dbReference>
<dbReference type="GO" id="GO:0005783">
    <property type="term" value="C:endoplasmic reticulum"/>
    <property type="evidence" value="ECO:0007669"/>
    <property type="project" value="TreeGrafter"/>
</dbReference>
<evidence type="ECO:0000313" key="5">
    <source>
        <dbReference type="WBParaSite" id="maker-uti_cns_0006440-snap-gene-0.20-mRNA-1"/>
    </source>
</evidence>
<feature type="region of interest" description="Disordered" evidence="2">
    <location>
        <begin position="494"/>
        <end position="594"/>
    </location>
</feature>
<feature type="region of interest" description="Disordered" evidence="2">
    <location>
        <begin position="420"/>
        <end position="466"/>
    </location>
</feature>
<evidence type="ECO:0000256" key="2">
    <source>
        <dbReference type="SAM" id="MobiDB-lite"/>
    </source>
</evidence>
<proteinExistence type="predicted"/>
<organism evidence="4 5">
    <name type="scientific">Macrostomum lignano</name>
    <dbReference type="NCBI Taxonomy" id="282301"/>
    <lineage>
        <taxon>Eukaryota</taxon>
        <taxon>Metazoa</taxon>
        <taxon>Spiralia</taxon>
        <taxon>Lophotrochozoa</taxon>
        <taxon>Platyhelminthes</taxon>
        <taxon>Rhabditophora</taxon>
        <taxon>Macrostomorpha</taxon>
        <taxon>Macrostomida</taxon>
        <taxon>Macrostomidae</taxon>
        <taxon>Macrostomum</taxon>
    </lineage>
</organism>
<protein>
    <submittedName>
        <fullName evidence="5">SOAR domain-containing protein</fullName>
    </submittedName>
</protein>
<keyword evidence="4" id="KW-1185">Reference proteome</keyword>
<feature type="coiled-coil region" evidence="1">
    <location>
        <begin position="110"/>
        <end position="155"/>
    </location>
</feature>
<dbReference type="GO" id="GO:0002115">
    <property type="term" value="P:store-operated calcium entry"/>
    <property type="evidence" value="ECO:0007669"/>
    <property type="project" value="TreeGrafter"/>
</dbReference>
<dbReference type="InterPro" id="IPR032393">
    <property type="entry name" value="SOAR_STIM1/2"/>
</dbReference>
<dbReference type="Gene3D" id="1.10.287.3550">
    <property type="match status" value="1"/>
</dbReference>
<feature type="domain" description="STIM1/2 Orai1-activating region" evidence="3">
    <location>
        <begin position="214"/>
        <end position="314"/>
    </location>
</feature>
<dbReference type="PANTHER" id="PTHR15136">
    <property type="entry name" value="STROMAL INTERACTION MOLECULE HOMOLOG"/>
    <property type="match status" value="1"/>
</dbReference>
<dbReference type="GO" id="GO:0006874">
    <property type="term" value="P:intracellular calcium ion homeostasis"/>
    <property type="evidence" value="ECO:0007669"/>
    <property type="project" value="TreeGrafter"/>
</dbReference>
<keyword evidence="1" id="KW-0175">Coiled coil</keyword>
<dbReference type="PANTHER" id="PTHR15136:SF5">
    <property type="entry name" value="STROMAL INTERACTION MOLECULE HOMOLOG"/>
    <property type="match status" value="1"/>
</dbReference>
<evidence type="ECO:0000313" key="4">
    <source>
        <dbReference type="Proteomes" id="UP000095280"/>
    </source>
</evidence>
<evidence type="ECO:0000256" key="1">
    <source>
        <dbReference type="SAM" id="Coils"/>
    </source>
</evidence>
<dbReference type="GO" id="GO:0005886">
    <property type="term" value="C:plasma membrane"/>
    <property type="evidence" value="ECO:0007669"/>
    <property type="project" value="TreeGrafter"/>
</dbReference>
<feature type="compositionally biased region" description="Low complexity" evidence="2">
    <location>
        <begin position="520"/>
        <end position="554"/>
    </location>
</feature>
<dbReference type="Gene3D" id="1.20.5.340">
    <property type="match status" value="1"/>
</dbReference>
<dbReference type="Proteomes" id="UP000095280">
    <property type="component" value="Unplaced"/>
</dbReference>
<dbReference type="InterPro" id="IPR037608">
    <property type="entry name" value="STIM1/2"/>
</dbReference>
<feature type="compositionally biased region" description="Polar residues" evidence="2">
    <location>
        <begin position="500"/>
        <end position="519"/>
    </location>
</feature>
<dbReference type="GO" id="GO:0005246">
    <property type="term" value="F:calcium channel regulator activity"/>
    <property type="evidence" value="ECO:0007669"/>
    <property type="project" value="InterPro"/>
</dbReference>
<dbReference type="WBParaSite" id="maker-uti_cns_0006440-snap-gene-0.20-mRNA-1">
    <property type="protein sequence ID" value="maker-uti_cns_0006440-snap-gene-0.20-mRNA-1"/>
    <property type="gene ID" value="maker-uti_cns_0006440-snap-gene-0.20"/>
</dbReference>
<evidence type="ECO:0000259" key="3">
    <source>
        <dbReference type="Pfam" id="PF16533"/>
    </source>
</evidence>